<feature type="binding site" evidence="1">
    <location>
        <position position="195"/>
    </location>
    <ligand>
        <name>Zn(2+)</name>
        <dbReference type="ChEBI" id="CHEBI:29105"/>
    </ligand>
</feature>
<dbReference type="SUPFAM" id="SSF158745">
    <property type="entry name" value="LanC-like"/>
    <property type="match status" value="1"/>
</dbReference>
<name>A0AAD9WPQ3_9ROSI</name>
<protein>
    <submittedName>
        <fullName evidence="2">Uncharacterized protein</fullName>
    </submittedName>
</protein>
<comment type="caution">
    <text evidence="2">The sequence shown here is derived from an EMBL/GenBank/DDBJ whole genome shotgun (WGS) entry which is preliminary data.</text>
</comment>
<dbReference type="Gene3D" id="1.50.10.10">
    <property type="match status" value="1"/>
</dbReference>
<evidence type="ECO:0000313" key="2">
    <source>
        <dbReference type="EMBL" id="KAK2639134.1"/>
    </source>
</evidence>
<dbReference type="GO" id="GO:0005975">
    <property type="term" value="P:carbohydrate metabolic process"/>
    <property type="evidence" value="ECO:0007669"/>
    <property type="project" value="InterPro"/>
</dbReference>
<proteinExistence type="predicted"/>
<organism evidence="2 3">
    <name type="scientific">Dipteronia dyeriana</name>
    <dbReference type="NCBI Taxonomy" id="168575"/>
    <lineage>
        <taxon>Eukaryota</taxon>
        <taxon>Viridiplantae</taxon>
        <taxon>Streptophyta</taxon>
        <taxon>Embryophyta</taxon>
        <taxon>Tracheophyta</taxon>
        <taxon>Spermatophyta</taxon>
        <taxon>Magnoliopsida</taxon>
        <taxon>eudicotyledons</taxon>
        <taxon>Gunneridae</taxon>
        <taxon>Pentapetalae</taxon>
        <taxon>rosids</taxon>
        <taxon>malvids</taxon>
        <taxon>Sapindales</taxon>
        <taxon>Sapindaceae</taxon>
        <taxon>Hippocastanoideae</taxon>
        <taxon>Acereae</taxon>
        <taxon>Dipteronia</taxon>
    </lineage>
</organism>
<dbReference type="InterPro" id="IPR007822">
    <property type="entry name" value="LANC-like"/>
</dbReference>
<feature type="binding site" evidence="1">
    <location>
        <position position="156"/>
    </location>
    <ligand>
        <name>Zn(2+)</name>
        <dbReference type="ChEBI" id="CHEBI:29105"/>
    </ligand>
</feature>
<dbReference type="Proteomes" id="UP001280121">
    <property type="component" value="Unassembled WGS sequence"/>
</dbReference>
<evidence type="ECO:0000313" key="3">
    <source>
        <dbReference type="Proteomes" id="UP001280121"/>
    </source>
</evidence>
<sequence>MHGCRGVTFICGRAGVCALRVFLAKHASDKRLFSHYLIQFKEIGVLNGPVHSLTIILVKSEDTISIYLHGKREIEDAIIRAGRRLANKGRCPLMYEWHGKKYCGAAHGPTGIMHVLIDMELKPDEVEDVKGTLRYMIKESVEIILQVKEVNQIGLCIGATVLLGSLFSADKKIDRLTDWGGDMKRDLLKGVGICHGISGNTYVSLPLHRLLRCLVYKL</sequence>
<dbReference type="Pfam" id="PF05147">
    <property type="entry name" value="LANC_like"/>
    <property type="match status" value="1"/>
</dbReference>
<gene>
    <name evidence="2" type="ORF">Ddye_026929</name>
</gene>
<keyword evidence="1" id="KW-0862">Zinc</keyword>
<dbReference type="PANTHER" id="PTHR12736">
    <property type="entry name" value="LANC-LIKE PROTEIN"/>
    <property type="match status" value="1"/>
</dbReference>
<dbReference type="AlphaFoldDB" id="A0AAD9WPQ3"/>
<dbReference type="GO" id="GO:0031179">
    <property type="term" value="P:peptide modification"/>
    <property type="evidence" value="ECO:0007669"/>
    <property type="project" value="InterPro"/>
</dbReference>
<evidence type="ECO:0000256" key="1">
    <source>
        <dbReference type="PIRSR" id="PIRSR607822-1"/>
    </source>
</evidence>
<dbReference type="GO" id="GO:0005886">
    <property type="term" value="C:plasma membrane"/>
    <property type="evidence" value="ECO:0007669"/>
    <property type="project" value="TreeGrafter"/>
</dbReference>
<feature type="binding site" evidence="1">
    <location>
        <position position="194"/>
    </location>
    <ligand>
        <name>Zn(2+)</name>
        <dbReference type="ChEBI" id="CHEBI:29105"/>
    </ligand>
</feature>
<accession>A0AAD9WPQ3</accession>
<reference evidence="2" key="1">
    <citation type="journal article" date="2023" name="Plant J.">
        <title>Genome sequences and population genomics provide insights into the demographic history, inbreeding, and mutation load of two 'living fossil' tree species of Dipteronia.</title>
        <authorList>
            <person name="Feng Y."/>
            <person name="Comes H.P."/>
            <person name="Chen J."/>
            <person name="Zhu S."/>
            <person name="Lu R."/>
            <person name="Zhang X."/>
            <person name="Li P."/>
            <person name="Qiu J."/>
            <person name="Olsen K.M."/>
            <person name="Qiu Y."/>
        </authorList>
    </citation>
    <scope>NUCLEOTIDE SEQUENCE</scope>
    <source>
        <strain evidence="2">KIB01</strain>
    </source>
</reference>
<keyword evidence="3" id="KW-1185">Reference proteome</keyword>
<keyword evidence="1" id="KW-0479">Metal-binding</keyword>
<dbReference type="PANTHER" id="PTHR12736:SF7">
    <property type="entry name" value="LANC-LIKE PROTEIN 3"/>
    <property type="match status" value="1"/>
</dbReference>
<dbReference type="EMBL" id="JANJYI010000008">
    <property type="protein sequence ID" value="KAK2639134.1"/>
    <property type="molecule type" value="Genomic_DNA"/>
</dbReference>
<dbReference type="GO" id="GO:0046872">
    <property type="term" value="F:metal ion binding"/>
    <property type="evidence" value="ECO:0007669"/>
    <property type="project" value="UniProtKB-KW"/>
</dbReference>
<dbReference type="InterPro" id="IPR012341">
    <property type="entry name" value="6hp_glycosidase-like_sf"/>
</dbReference>